<dbReference type="Proteomes" id="UP000295499">
    <property type="component" value="Unassembled WGS sequence"/>
</dbReference>
<dbReference type="RefSeq" id="WP_133553084.1">
    <property type="nucleotide sequence ID" value="NZ_SNWM01000001.1"/>
</dbReference>
<evidence type="ECO:0008006" key="4">
    <source>
        <dbReference type="Google" id="ProtNLM"/>
    </source>
</evidence>
<proteinExistence type="predicted"/>
<sequence>MNNTFNFNRFSLLFKKQFVEQRSTYFMSTAVLFGFLTVLLGFSTYANEGYVAAKVQFTFMVSVLMFAGIIFTSMVFSDLGDKKKAIPILTLPVSHLEKYLVAWLYSFPIYMLVYFICFYTVDGLTVYIGNMHVVHKNEVLSLFDQELKPYRVLPVFAVLHAIAFLGAIFFERLHLIKTAFATLIFVFGIFLLNQPLIKMIFKPEVRNAVPFDNVGVVDGDNVWYIDSTKDSIHIVSVLLVLLMVIFWTSAYFKLKEKEV</sequence>
<feature type="transmembrane region" description="Helical" evidence="1">
    <location>
        <begin position="57"/>
        <end position="79"/>
    </location>
</feature>
<evidence type="ECO:0000313" key="2">
    <source>
        <dbReference type="EMBL" id="TDO24790.1"/>
    </source>
</evidence>
<organism evidence="2 3">
    <name type="scientific">Pedobacter duraquae</name>
    <dbReference type="NCBI Taxonomy" id="425511"/>
    <lineage>
        <taxon>Bacteria</taxon>
        <taxon>Pseudomonadati</taxon>
        <taxon>Bacteroidota</taxon>
        <taxon>Sphingobacteriia</taxon>
        <taxon>Sphingobacteriales</taxon>
        <taxon>Sphingobacteriaceae</taxon>
        <taxon>Pedobacter</taxon>
    </lineage>
</organism>
<dbReference type="AlphaFoldDB" id="A0A4R6IQX6"/>
<reference evidence="2 3" key="1">
    <citation type="submission" date="2019-03" db="EMBL/GenBank/DDBJ databases">
        <title>Genomic Encyclopedia of Archaeal and Bacterial Type Strains, Phase II (KMG-II): from individual species to whole genera.</title>
        <authorList>
            <person name="Goeker M."/>
        </authorList>
    </citation>
    <scope>NUCLEOTIDE SEQUENCE [LARGE SCALE GENOMIC DNA]</scope>
    <source>
        <strain evidence="2 3">DSM 19034</strain>
    </source>
</reference>
<evidence type="ECO:0000313" key="3">
    <source>
        <dbReference type="Proteomes" id="UP000295499"/>
    </source>
</evidence>
<accession>A0A4R6IQX6</accession>
<keyword evidence="1" id="KW-0812">Transmembrane</keyword>
<feature type="transmembrane region" description="Helical" evidence="1">
    <location>
        <begin position="100"/>
        <end position="121"/>
    </location>
</feature>
<gene>
    <name evidence="2" type="ORF">CLV32_1083</name>
</gene>
<feature type="transmembrane region" description="Helical" evidence="1">
    <location>
        <begin position="179"/>
        <end position="197"/>
    </location>
</feature>
<dbReference type="OrthoDB" id="1523880at2"/>
<evidence type="ECO:0000256" key="1">
    <source>
        <dbReference type="SAM" id="Phobius"/>
    </source>
</evidence>
<feature type="transmembrane region" description="Helical" evidence="1">
    <location>
        <begin position="25"/>
        <end position="45"/>
    </location>
</feature>
<keyword evidence="1" id="KW-1133">Transmembrane helix</keyword>
<protein>
    <recommendedName>
        <fullName evidence="4">ABC-2 family transporter</fullName>
    </recommendedName>
</protein>
<feature type="transmembrane region" description="Helical" evidence="1">
    <location>
        <begin position="150"/>
        <end position="170"/>
    </location>
</feature>
<feature type="transmembrane region" description="Helical" evidence="1">
    <location>
        <begin position="232"/>
        <end position="252"/>
    </location>
</feature>
<keyword evidence="1" id="KW-0472">Membrane</keyword>
<keyword evidence="3" id="KW-1185">Reference proteome</keyword>
<dbReference type="EMBL" id="SNWM01000001">
    <property type="protein sequence ID" value="TDO24790.1"/>
    <property type="molecule type" value="Genomic_DNA"/>
</dbReference>
<comment type="caution">
    <text evidence="2">The sequence shown here is derived from an EMBL/GenBank/DDBJ whole genome shotgun (WGS) entry which is preliminary data.</text>
</comment>
<name>A0A4R6IQX6_9SPHI</name>